<evidence type="ECO:0000313" key="4">
    <source>
        <dbReference type="Proteomes" id="UP000030669"/>
    </source>
</evidence>
<dbReference type="AlphaFoldDB" id="S7RGE8"/>
<keyword evidence="1" id="KW-0175">Coiled coil</keyword>
<dbReference type="HOGENOM" id="CLU_678027_0_0_1"/>
<keyword evidence="4" id="KW-1185">Reference proteome</keyword>
<dbReference type="OrthoDB" id="9991317at2759"/>
<name>S7RGE8_GLOTA</name>
<reference evidence="3 4" key="1">
    <citation type="journal article" date="2012" name="Science">
        <title>The Paleozoic origin of enzymatic lignin decomposition reconstructed from 31 fungal genomes.</title>
        <authorList>
            <person name="Floudas D."/>
            <person name="Binder M."/>
            <person name="Riley R."/>
            <person name="Barry K."/>
            <person name="Blanchette R.A."/>
            <person name="Henrissat B."/>
            <person name="Martinez A.T."/>
            <person name="Otillar R."/>
            <person name="Spatafora J.W."/>
            <person name="Yadav J.S."/>
            <person name="Aerts A."/>
            <person name="Benoit I."/>
            <person name="Boyd A."/>
            <person name="Carlson A."/>
            <person name="Copeland A."/>
            <person name="Coutinho P.M."/>
            <person name="de Vries R.P."/>
            <person name="Ferreira P."/>
            <person name="Findley K."/>
            <person name="Foster B."/>
            <person name="Gaskell J."/>
            <person name="Glotzer D."/>
            <person name="Gorecki P."/>
            <person name="Heitman J."/>
            <person name="Hesse C."/>
            <person name="Hori C."/>
            <person name="Igarashi K."/>
            <person name="Jurgens J.A."/>
            <person name="Kallen N."/>
            <person name="Kersten P."/>
            <person name="Kohler A."/>
            <person name="Kuees U."/>
            <person name="Kumar T.K.A."/>
            <person name="Kuo A."/>
            <person name="LaButti K."/>
            <person name="Larrondo L.F."/>
            <person name="Lindquist E."/>
            <person name="Ling A."/>
            <person name="Lombard V."/>
            <person name="Lucas S."/>
            <person name="Lundell T."/>
            <person name="Martin R."/>
            <person name="McLaughlin D.J."/>
            <person name="Morgenstern I."/>
            <person name="Morin E."/>
            <person name="Murat C."/>
            <person name="Nagy L.G."/>
            <person name="Nolan M."/>
            <person name="Ohm R.A."/>
            <person name="Patyshakuliyeva A."/>
            <person name="Rokas A."/>
            <person name="Ruiz-Duenas F.J."/>
            <person name="Sabat G."/>
            <person name="Salamov A."/>
            <person name="Samejima M."/>
            <person name="Schmutz J."/>
            <person name="Slot J.C."/>
            <person name="St John F."/>
            <person name="Stenlid J."/>
            <person name="Sun H."/>
            <person name="Sun S."/>
            <person name="Syed K."/>
            <person name="Tsang A."/>
            <person name="Wiebenga A."/>
            <person name="Young D."/>
            <person name="Pisabarro A."/>
            <person name="Eastwood D.C."/>
            <person name="Martin F."/>
            <person name="Cullen D."/>
            <person name="Grigoriev I.V."/>
            <person name="Hibbett D.S."/>
        </authorList>
    </citation>
    <scope>NUCLEOTIDE SEQUENCE [LARGE SCALE GENOMIC DNA]</scope>
    <source>
        <strain evidence="3 4">ATCC 11539</strain>
    </source>
</reference>
<feature type="coiled-coil region" evidence="1">
    <location>
        <begin position="238"/>
        <end position="265"/>
    </location>
</feature>
<sequence>MPTWQTNLAISYHAKYLRLGLPEDIEYAIFNGKHAAMHTPAGQLEAARQLSILGVAYQTKYNKGGGLDEDLENALKDKIEIVRIFPIMGISIYLHGTAISKVSIRLGIKDMEAKAVGNVHISSSELATFQYGLGVTYLSMYQARGKKEDPAEALQCLEESCNANDPSVTLLWNAIKWTYEAHRKGAVDSAPKAYNKAISLLPPAIWLGQGIHDQHYSMRSVYALAVDAAAFHIQNAHLEEAVESLDALRDVASNLFKELSEARQQLESTSHSVRAEPALRGPSAGEGTVSLNSLIERLPSAHCVHFACHGVQNFDDALKSRLLMPDGTRLELSQLVRMKLPKAQLVLLPACKTGLGDAELFNEALHLASGLLLAGSQRAMATLWSIHDDDGPVVAREVYSFPHGRR</sequence>
<dbReference type="SUPFAM" id="SSF81901">
    <property type="entry name" value="HCP-like"/>
    <property type="match status" value="1"/>
</dbReference>
<dbReference type="EMBL" id="KB469310">
    <property type="protein sequence ID" value="EPQ51614.1"/>
    <property type="molecule type" value="Genomic_DNA"/>
</dbReference>
<accession>S7RGE8</accession>
<feature type="domain" description="CHAT" evidence="2">
    <location>
        <begin position="289"/>
        <end position="397"/>
    </location>
</feature>
<protein>
    <recommendedName>
        <fullName evidence="2">CHAT domain-containing protein</fullName>
    </recommendedName>
</protein>
<evidence type="ECO:0000256" key="1">
    <source>
        <dbReference type="SAM" id="Coils"/>
    </source>
</evidence>
<dbReference type="InterPro" id="IPR024983">
    <property type="entry name" value="CHAT_dom"/>
</dbReference>
<dbReference type="GeneID" id="19302622"/>
<dbReference type="KEGG" id="gtr:GLOTRDRAFT_132982"/>
<organism evidence="3 4">
    <name type="scientific">Gloeophyllum trabeum (strain ATCC 11539 / FP-39264 / Madison 617)</name>
    <name type="common">Brown rot fungus</name>
    <dbReference type="NCBI Taxonomy" id="670483"/>
    <lineage>
        <taxon>Eukaryota</taxon>
        <taxon>Fungi</taxon>
        <taxon>Dikarya</taxon>
        <taxon>Basidiomycota</taxon>
        <taxon>Agaricomycotina</taxon>
        <taxon>Agaricomycetes</taxon>
        <taxon>Gloeophyllales</taxon>
        <taxon>Gloeophyllaceae</taxon>
        <taxon>Gloeophyllum</taxon>
    </lineage>
</organism>
<dbReference type="Proteomes" id="UP000030669">
    <property type="component" value="Unassembled WGS sequence"/>
</dbReference>
<dbReference type="Pfam" id="PF12770">
    <property type="entry name" value="CHAT"/>
    <property type="match status" value="1"/>
</dbReference>
<evidence type="ECO:0000313" key="3">
    <source>
        <dbReference type="EMBL" id="EPQ51614.1"/>
    </source>
</evidence>
<gene>
    <name evidence="3" type="ORF">GLOTRDRAFT_132982</name>
</gene>
<proteinExistence type="predicted"/>
<dbReference type="RefSeq" id="XP_007870057.1">
    <property type="nucleotide sequence ID" value="XM_007871866.1"/>
</dbReference>
<evidence type="ECO:0000259" key="2">
    <source>
        <dbReference type="Pfam" id="PF12770"/>
    </source>
</evidence>